<keyword evidence="1" id="KW-0472">Membrane</keyword>
<evidence type="ECO:0000313" key="3">
    <source>
        <dbReference type="Proteomes" id="UP001516472"/>
    </source>
</evidence>
<dbReference type="InterPro" id="IPR046657">
    <property type="entry name" value="DUF6766"/>
</dbReference>
<reference evidence="2 3" key="1">
    <citation type="submission" date="2020-02" db="EMBL/GenBank/DDBJ databases">
        <authorList>
            <person name="Babadi Z.K."/>
            <person name="Risdian C."/>
            <person name="Ebrahimipour G.H."/>
            <person name="Wink J."/>
        </authorList>
    </citation>
    <scope>NUCLEOTIDE SEQUENCE [LARGE SCALE GENOMIC DNA]</scope>
    <source>
        <strain evidence="2 3">ZKHCc1 1396</strain>
    </source>
</reference>
<feature type="transmembrane region" description="Helical" evidence="1">
    <location>
        <begin position="12"/>
        <end position="32"/>
    </location>
</feature>
<evidence type="ECO:0000256" key="1">
    <source>
        <dbReference type="SAM" id="Phobius"/>
    </source>
</evidence>
<evidence type="ECO:0000313" key="2">
    <source>
        <dbReference type="EMBL" id="MBE4748524.1"/>
    </source>
</evidence>
<name>A0ABR9PKW0_9BACT</name>
<dbReference type="Pfam" id="PF20554">
    <property type="entry name" value="DUF6766"/>
    <property type="match status" value="1"/>
</dbReference>
<keyword evidence="3" id="KW-1185">Reference proteome</keyword>
<keyword evidence="1" id="KW-0812">Transmembrane</keyword>
<dbReference type="RefSeq" id="WP_193347914.1">
    <property type="nucleotide sequence ID" value="NZ_CBCSIP010000024.1"/>
</dbReference>
<protein>
    <recommendedName>
        <fullName evidence="4">Transmembrane protein</fullName>
    </recommendedName>
</protein>
<gene>
    <name evidence="2" type="ORF">G4177_10145</name>
</gene>
<evidence type="ECO:0008006" key="4">
    <source>
        <dbReference type="Google" id="ProtNLM"/>
    </source>
</evidence>
<dbReference type="Proteomes" id="UP001516472">
    <property type="component" value="Unassembled WGS sequence"/>
</dbReference>
<feature type="transmembrane region" description="Helical" evidence="1">
    <location>
        <begin position="133"/>
        <end position="153"/>
    </location>
</feature>
<proteinExistence type="predicted"/>
<accession>A0ABR9PKW0</accession>
<comment type="caution">
    <text evidence="2">The sequence shown here is derived from an EMBL/GenBank/DDBJ whole genome shotgun (WGS) entry which is preliminary data.</text>
</comment>
<organism evidence="2 3">
    <name type="scientific">Corallococcus soli</name>
    <dbReference type="NCBI Taxonomy" id="2710757"/>
    <lineage>
        <taxon>Bacteria</taxon>
        <taxon>Pseudomonadati</taxon>
        <taxon>Myxococcota</taxon>
        <taxon>Myxococcia</taxon>
        <taxon>Myxococcales</taxon>
        <taxon>Cystobacterineae</taxon>
        <taxon>Myxococcaceae</taxon>
        <taxon>Corallococcus</taxon>
    </lineage>
</organism>
<dbReference type="EMBL" id="JAAIYO010000002">
    <property type="protein sequence ID" value="MBE4748524.1"/>
    <property type="molecule type" value="Genomic_DNA"/>
</dbReference>
<keyword evidence="1" id="KW-1133">Transmembrane helix</keyword>
<sequence length="222" mass="24828">MPKRNKSFLRDHSLSIVFLGAFFLFWAGQSFVGHHHDNDERKAHGQPPVTYAQYVTSSDFLEATFENWESEFFQMGALVILAAFLRQRGSGESQDPDKDKHEEDGDLKPIPGAPWAVLRGGWVLKVYSHSLSLALFGLFLICFVLHAFSSAAASNEEARLHGQPEVTVLRHAASSTFWFESLQNWQSEFLSVGALVLLSVWLREKGSPESKPVNAPHSKTGK</sequence>